<dbReference type="SFLD" id="SFLDG00358">
    <property type="entry name" value="Main_(cytGST)"/>
    <property type="match status" value="1"/>
</dbReference>
<gene>
    <name evidence="5" type="ORF">GCM10022277_08100</name>
</gene>
<dbReference type="InterPro" id="IPR040079">
    <property type="entry name" value="Glutathione_S-Trfase"/>
</dbReference>
<feature type="domain" description="GST N-terminal" evidence="3">
    <location>
        <begin position="1"/>
        <end position="80"/>
    </location>
</feature>
<name>A0ABP7MA98_9GAMM</name>
<dbReference type="InterPro" id="IPR036282">
    <property type="entry name" value="Glutathione-S-Trfase_C_sf"/>
</dbReference>
<proteinExistence type="inferred from homology"/>
<organism evidence="5 6">
    <name type="scientific">Litoribacillus peritrichatus</name>
    <dbReference type="NCBI Taxonomy" id="718191"/>
    <lineage>
        <taxon>Bacteria</taxon>
        <taxon>Pseudomonadati</taxon>
        <taxon>Pseudomonadota</taxon>
        <taxon>Gammaproteobacteria</taxon>
        <taxon>Oceanospirillales</taxon>
        <taxon>Oceanospirillaceae</taxon>
        <taxon>Litoribacillus</taxon>
    </lineage>
</organism>
<sequence length="217" mass="24760">MKLYVIAGSPNSRKVLAVVKHLGIEVDIEYLDLFEGDHKQPAYTALNPNGMVPTLVDGNLKLWESNAIMQYLADKSEDDALFPEDLTRRADVVRWQLWELAHFNQAFGTLAFESVAKPNFMGQEGNEAVIAWAKDNLNRFASILNQYMEGRDYLVGNEITIADYSMIHVEFFKEMVPFDWSPFPHLNAYFERMRKSTHWVATAPASPDLIGRKPESC</sequence>
<comment type="similarity">
    <text evidence="2">Belongs to the GST superfamily.</text>
</comment>
<comment type="caution">
    <text evidence="5">The sequence shown here is derived from an EMBL/GenBank/DDBJ whole genome shotgun (WGS) entry which is preliminary data.</text>
</comment>
<dbReference type="SFLD" id="SFLDG01150">
    <property type="entry name" value="Main.1:_Beta-like"/>
    <property type="match status" value="1"/>
</dbReference>
<evidence type="ECO:0000313" key="6">
    <source>
        <dbReference type="Proteomes" id="UP001501565"/>
    </source>
</evidence>
<dbReference type="InterPro" id="IPR004046">
    <property type="entry name" value="GST_C"/>
</dbReference>
<protein>
    <submittedName>
        <fullName evidence="5">Glutathione S-transferase family protein</fullName>
    </submittedName>
</protein>
<dbReference type="InterPro" id="IPR004045">
    <property type="entry name" value="Glutathione_S-Trfase_N"/>
</dbReference>
<evidence type="ECO:0000256" key="1">
    <source>
        <dbReference type="ARBA" id="ARBA00011738"/>
    </source>
</evidence>
<feature type="domain" description="GST C-terminal" evidence="4">
    <location>
        <begin position="85"/>
        <end position="217"/>
    </location>
</feature>
<keyword evidence="6" id="KW-1185">Reference proteome</keyword>
<dbReference type="SFLD" id="SFLDS00019">
    <property type="entry name" value="Glutathione_Transferase_(cytos"/>
    <property type="match status" value="1"/>
</dbReference>
<dbReference type="PROSITE" id="PS50405">
    <property type="entry name" value="GST_CTER"/>
    <property type="match status" value="1"/>
</dbReference>
<reference evidence="6" key="1">
    <citation type="journal article" date="2019" name="Int. J. Syst. Evol. Microbiol.">
        <title>The Global Catalogue of Microorganisms (GCM) 10K type strain sequencing project: providing services to taxonomists for standard genome sequencing and annotation.</title>
        <authorList>
            <consortium name="The Broad Institute Genomics Platform"/>
            <consortium name="The Broad Institute Genome Sequencing Center for Infectious Disease"/>
            <person name="Wu L."/>
            <person name="Ma J."/>
        </authorList>
    </citation>
    <scope>NUCLEOTIDE SEQUENCE [LARGE SCALE GENOMIC DNA]</scope>
    <source>
        <strain evidence="6">JCM 17551</strain>
    </source>
</reference>
<dbReference type="PANTHER" id="PTHR43969">
    <property type="entry name" value="GLUTATHIONE S TRANSFERASE D10, ISOFORM A-RELATED"/>
    <property type="match status" value="1"/>
</dbReference>
<evidence type="ECO:0000256" key="2">
    <source>
        <dbReference type="RuleBase" id="RU003494"/>
    </source>
</evidence>
<dbReference type="Gene3D" id="1.20.1050.10">
    <property type="match status" value="1"/>
</dbReference>
<dbReference type="Pfam" id="PF00043">
    <property type="entry name" value="GST_C"/>
    <property type="match status" value="1"/>
</dbReference>
<dbReference type="Gene3D" id="3.40.30.10">
    <property type="entry name" value="Glutaredoxin"/>
    <property type="match status" value="1"/>
</dbReference>
<evidence type="ECO:0000313" key="5">
    <source>
        <dbReference type="EMBL" id="GAA3915798.1"/>
    </source>
</evidence>
<dbReference type="RefSeq" id="WP_344795741.1">
    <property type="nucleotide sequence ID" value="NZ_BAABBN010000004.1"/>
</dbReference>
<dbReference type="PROSITE" id="PS50404">
    <property type="entry name" value="GST_NTER"/>
    <property type="match status" value="1"/>
</dbReference>
<dbReference type="PANTHER" id="PTHR43969:SF9">
    <property type="entry name" value="GLUTATHIONE S TRANSFERASE D10, ISOFORM A-RELATED"/>
    <property type="match status" value="1"/>
</dbReference>
<dbReference type="SUPFAM" id="SSF52833">
    <property type="entry name" value="Thioredoxin-like"/>
    <property type="match status" value="1"/>
</dbReference>
<dbReference type="EMBL" id="BAABBN010000004">
    <property type="protein sequence ID" value="GAA3915798.1"/>
    <property type="molecule type" value="Genomic_DNA"/>
</dbReference>
<evidence type="ECO:0000259" key="3">
    <source>
        <dbReference type="PROSITE" id="PS50404"/>
    </source>
</evidence>
<dbReference type="InterPro" id="IPR036249">
    <property type="entry name" value="Thioredoxin-like_sf"/>
</dbReference>
<dbReference type="InterPro" id="IPR010987">
    <property type="entry name" value="Glutathione-S-Trfase_C-like"/>
</dbReference>
<comment type="subunit">
    <text evidence="1">Homodimer.</text>
</comment>
<dbReference type="Proteomes" id="UP001501565">
    <property type="component" value="Unassembled WGS sequence"/>
</dbReference>
<accession>A0ABP7MA98</accession>
<dbReference type="Pfam" id="PF02798">
    <property type="entry name" value="GST_N"/>
    <property type="match status" value="1"/>
</dbReference>
<evidence type="ECO:0000259" key="4">
    <source>
        <dbReference type="PROSITE" id="PS50405"/>
    </source>
</evidence>
<dbReference type="SUPFAM" id="SSF47616">
    <property type="entry name" value="GST C-terminal domain-like"/>
    <property type="match status" value="1"/>
</dbReference>